<evidence type="ECO:0000313" key="2">
    <source>
        <dbReference type="EMBL" id="SSX03049.1"/>
    </source>
</evidence>
<dbReference type="EMBL" id="UFQS01000344">
    <property type="protein sequence ID" value="SSX03049.1"/>
    <property type="molecule type" value="Genomic_DNA"/>
</dbReference>
<reference evidence="3" key="2">
    <citation type="submission" date="2018-07" db="EMBL/GenBank/DDBJ databases">
        <authorList>
            <person name="Quirk P.G."/>
            <person name="Krulwich T.A."/>
        </authorList>
    </citation>
    <scope>NUCLEOTIDE SEQUENCE</scope>
</reference>
<dbReference type="AlphaFoldDB" id="A0A336KF24"/>
<reference evidence="2" key="1">
    <citation type="submission" date="2018-04" db="EMBL/GenBank/DDBJ databases">
        <authorList>
            <person name="Go L.Y."/>
            <person name="Mitchell J.A."/>
        </authorList>
    </citation>
    <scope>NUCLEOTIDE SEQUENCE</scope>
    <source>
        <tissue evidence="2">Whole organism</tissue>
    </source>
</reference>
<evidence type="ECO:0000256" key="1">
    <source>
        <dbReference type="SAM" id="SignalP"/>
    </source>
</evidence>
<organism evidence="2">
    <name type="scientific">Culicoides sonorensis</name>
    <name type="common">Biting midge</name>
    <dbReference type="NCBI Taxonomy" id="179676"/>
    <lineage>
        <taxon>Eukaryota</taxon>
        <taxon>Metazoa</taxon>
        <taxon>Ecdysozoa</taxon>
        <taxon>Arthropoda</taxon>
        <taxon>Hexapoda</taxon>
        <taxon>Insecta</taxon>
        <taxon>Pterygota</taxon>
        <taxon>Neoptera</taxon>
        <taxon>Endopterygota</taxon>
        <taxon>Diptera</taxon>
        <taxon>Nematocera</taxon>
        <taxon>Chironomoidea</taxon>
        <taxon>Ceratopogonidae</taxon>
        <taxon>Ceratopogoninae</taxon>
        <taxon>Culicoides</taxon>
        <taxon>Monoculicoides</taxon>
    </lineage>
</organism>
<keyword evidence="1" id="KW-0732">Signal</keyword>
<proteinExistence type="predicted"/>
<accession>A0A336KF24</accession>
<feature type="signal peptide" evidence="1">
    <location>
        <begin position="1"/>
        <end position="17"/>
    </location>
</feature>
<dbReference type="EMBL" id="UFQT01000344">
    <property type="protein sequence ID" value="SSX23415.1"/>
    <property type="molecule type" value="Genomic_DNA"/>
</dbReference>
<gene>
    <name evidence="2" type="primary">CSON008928</name>
</gene>
<feature type="chain" id="PRO_5036062081" evidence="1">
    <location>
        <begin position="18"/>
        <end position="109"/>
    </location>
</feature>
<protein>
    <submittedName>
        <fullName evidence="2">CSON008928 protein</fullName>
    </submittedName>
</protein>
<evidence type="ECO:0000313" key="3">
    <source>
        <dbReference type="EMBL" id="SSX23415.1"/>
    </source>
</evidence>
<dbReference type="OMA" id="SANYGHA"/>
<name>A0A336KF24_CULSO</name>
<dbReference type="VEuPathDB" id="VectorBase:CSON008928"/>
<sequence>MKVTIAVLFACLAVASANYGHAAHGYGHAGHHVQPVQHQVHSYAAHAPKVDCGHNLLVSCQPVTAKAPCVPNHAGHGYAAPAHHAAPAHYAAPAHHAAPAYEHKAPAKY</sequence>